<comment type="caution">
    <text evidence="15">The sequence shown here is derived from an EMBL/GenBank/DDBJ whole genome shotgun (WGS) entry which is preliminary data.</text>
</comment>
<dbReference type="GO" id="GO:0004519">
    <property type="term" value="F:endonuclease activity"/>
    <property type="evidence" value="ECO:0007669"/>
    <property type="project" value="UniProtKB-UniRule"/>
</dbReference>
<organism evidence="15 16">
    <name type="scientific">Streptococcus mitis</name>
    <dbReference type="NCBI Taxonomy" id="28037"/>
    <lineage>
        <taxon>Bacteria</taxon>
        <taxon>Bacillati</taxon>
        <taxon>Bacillota</taxon>
        <taxon>Bacilli</taxon>
        <taxon>Lactobacillales</taxon>
        <taxon>Streptococcaceae</taxon>
        <taxon>Streptococcus</taxon>
        <taxon>Streptococcus mitis group</taxon>
    </lineage>
</organism>
<dbReference type="InterPro" id="IPR040619">
    <property type="entry name" value="Cas9_alpha-helical_lobe"/>
</dbReference>
<dbReference type="NCBIfam" id="TIGR01865">
    <property type="entry name" value="cas_Csn1"/>
    <property type="match status" value="1"/>
</dbReference>
<keyword evidence="8 13" id="KW-0694">RNA-binding</keyword>
<feature type="binding site" evidence="13">
    <location>
        <position position="9"/>
    </location>
    <ligand>
        <name>Mg(2+)</name>
        <dbReference type="ChEBI" id="CHEBI:18420"/>
        <label>2</label>
    </ligand>
</feature>
<dbReference type="PROSITE" id="PS51749">
    <property type="entry name" value="HNH_CAS9"/>
    <property type="match status" value="1"/>
</dbReference>
<feature type="domain" description="HNH Cas9-type" evidence="14">
    <location>
        <begin position="522"/>
        <end position="690"/>
    </location>
</feature>
<feature type="binding site" evidence="13">
    <location>
        <position position="515"/>
    </location>
    <ligand>
        <name>Mg(2+)</name>
        <dbReference type="ChEBI" id="CHEBI:18420"/>
        <label>1</label>
    </ligand>
</feature>
<evidence type="ECO:0000259" key="14">
    <source>
        <dbReference type="PROSITE" id="PS51749"/>
    </source>
</evidence>
<dbReference type="HAMAP" id="MF_01480">
    <property type="entry name" value="Cas9"/>
    <property type="match status" value="1"/>
</dbReference>
<dbReference type="InterPro" id="IPR003615">
    <property type="entry name" value="HNH_nuc"/>
</dbReference>
<evidence type="ECO:0000256" key="8">
    <source>
        <dbReference type="ARBA" id="ARBA00022884"/>
    </source>
</evidence>
<comment type="similarity">
    <text evidence="13">Belongs to the CRISPR-associated Cas9 family.</text>
</comment>
<keyword evidence="4 13" id="KW-0479">Metal-binding</keyword>
<protein>
    <recommendedName>
        <fullName evidence="13">CRISPR-associated endonuclease Cas9</fullName>
        <ecNumber evidence="13">3.1.-.-</ecNumber>
    </recommendedName>
</protein>
<evidence type="ECO:0000256" key="13">
    <source>
        <dbReference type="HAMAP-Rule" id="MF_01480"/>
    </source>
</evidence>
<evidence type="ECO:0000256" key="6">
    <source>
        <dbReference type="ARBA" id="ARBA00022801"/>
    </source>
</evidence>
<keyword evidence="7 13" id="KW-0460">Magnesium</keyword>
<dbReference type="GO" id="GO:0003723">
    <property type="term" value="F:RNA binding"/>
    <property type="evidence" value="ECO:0007669"/>
    <property type="project" value="UniProtKB-UniRule"/>
</dbReference>
<feature type="binding site" evidence="13">
    <location>
        <position position="519"/>
    </location>
    <ligand>
        <name>Mg(2+)</name>
        <dbReference type="ChEBI" id="CHEBI:18420"/>
        <label>1</label>
    </ligand>
</feature>
<feature type="binding site" evidence="13">
    <location>
        <position position="9"/>
    </location>
    <ligand>
        <name>Mg(2+)</name>
        <dbReference type="ChEBI" id="CHEBI:18420"/>
        <label>1</label>
    </ligand>
</feature>
<dbReference type="Pfam" id="PF18470">
    <property type="entry name" value="Cas9_a"/>
    <property type="match status" value="1"/>
</dbReference>
<dbReference type="InterPro" id="IPR040555">
    <property type="entry name" value="Cas9_PI2"/>
</dbReference>
<dbReference type="InterPro" id="IPR033114">
    <property type="entry name" value="HNH_CAS9"/>
</dbReference>
<gene>
    <name evidence="15" type="primary">cas9-2</name>
    <name evidence="13" type="synonym">cas9</name>
    <name evidence="15" type="ORF">D8843_09480</name>
</gene>
<dbReference type="GO" id="GO:0051607">
    <property type="term" value="P:defense response to virus"/>
    <property type="evidence" value="ECO:0007669"/>
    <property type="project" value="UniProtKB-UniRule"/>
</dbReference>
<dbReference type="GO" id="GO:0016787">
    <property type="term" value="F:hydrolase activity"/>
    <property type="evidence" value="ECO:0007669"/>
    <property type="project" value="UniProtKB-KW"/>
</dbReference>
<dbReference type="GO" id="GO:0003677">
    <property type="term" value="F:DNA binding"/>
    <property type="evidence" value="ECO:0007669"/>
    <property type="project" value="UniProtKB-UniRule"/>
</dbReference>
<dbReference type="Pfam" id="PF13395">
    <property type="entry name" value="HNH_4"/>
    <property type="match status" value="1"/>
</dbReference>
<evidence type="ECO:0000256" key="2">
    <source>
        <dbReference type="ARBA" id="ARBA00005244"/>
    </source>
</evidence>
<keyword evidence="9 13" id="KW-0051">Antiviral defense</keyword>
<reference evidence="15 16" key="1">
    <citation type="submission" date="2018-11" db="EMBL/GenBank/DDBJ databases">
        <title>Species Designations Belie Phenotypic and Genotypic Heterogeneity in Oral Streptococci.</title>
        <authorList>
            <person name="Velsko I."/>
        </authorList>
    </citation>
    <scope>NUCLEOTIDE SEQUENCE [LARGE SCALE GENOMIC DNA]</scope>
    <source>
        <strain evidence="15 16">BCC49</strain>
    </source>
</reference>
<keyword evidence="11" id="KW-0464">Manganese</keyword>
<name>A0A3R9JM73_STRMT</name>
<comment type="function">
    <text evidence="13">CRISPR (clustered regularly interspaced short palindromic repeat) is an adaptive immune system that provides protection against mobile genetic elements (viruses, transposable elements and conjugative plasmids). CRISPR clusters contain spacers, sequences complementary to antecedent mobile elements, and target invading nucleic acids. CRISPR clusters are transcribed and processed into CRISPR RNA (crRNA). In type II CRISPR systems correct processing of pre-crRNA requires a trans-encoded small RNA (tracrRNA), endogenous ribonuclease 3 (rnc) and this protein. The tracrRNA serves as a guide for ribonuclease 3-aided processing of pre-crRNA. Subsequently Cas9/crRNA/tracrRNA endonucleolytically cleaves linear or circular dsDNA target complementary to the spacer; Cas9 is inactive in the absence of the 2 guide RNAs (gRNA). Cas9 recognizes the protospacer adjacent motif (PAM) in the CRISPR repeat sequences to help distinguish self versus nonself, as targets within the bacterial CRISPR locus do not have PAMs. PAM recognition is also required for catalytic activity.</text>
</comment>
<dbReference type="Pfam" id="PF18541">
    <property type="entry name" value="RuvC_III"/>
    <property type="match status" value="1"/>
</dbReference>
<dbReference type="Gene3D" id="1.10.30.50">
    <property type="match status" value="1"/>
</dbReference>
<dbReference type="InterPro" id="IPR028629">
    <property type="entry name" value="Cas9"/>
</dbReference>
<evidence type="ECO:0000256" key="5">
    <source>
        <dbReference type="ARBA" id="ARBA00022759"/>
    </source>
</evidence>
<dbReference type="GO" id="GO:0046872">
    <property type="term" value="F:metal ion binding"/>
    <property type="evidence" value="ECO:0007669"/>
    <property type="project" value="UniProtKB-UniRule"/>
</dbReference>
<evidence type="ECO:0000256" key="10">
    <source>
        <dbReference type="ARBA" id="ARBA00023125"/>
    </source>
</evidence>
<feature type="active site" description="For RuvC-like nuclease domain" evidence="13">
    <location>
        <position position="9"/>
    </location>
</feature>
<keyword evidence="10 13" id="KW-0238">DNA-binding</keyword>
<dbReference type="InterPro" id="IPR041383">
    <property type="entry name" value="RuvC_III"/>
</dbReference>
<evidence type="ECO:0000256" key="7">
    <source>
        <dbReference type="ARBA" id="ARBA00022842"/>
    </source>
</evidence>
<feature type="binding site" evidence="13">
    <location>
        <position position="519"/>
    </location>
    <ligand>
        <name>Mg(2+)</name>
        <dbReference type="ChEBI" id="CHEBI:18420"/>
        <label>2</label>
    </ligand>
</feature>
<keyword evidence="5 13" id="KW-0255">Endonuclease</keyword>
<dbReference type="AlphaFoldDB" id="A0A3R9JM73"/>
<dbReference type="InterPro" id="IPR040656">
    <property type="entry name" value="Cas9_WED_dom"/>
</dbReference>
<sequence>MNGLVLGLDIGIGSVGVGILKKDTGEIIHTNSRIFPAATADNNVERRNSRQGRRLNRRKKHRVVRFQDLFDDYGLLTDFSKVPINLNPYRLRVHGLNQQLTNEELFIALKNIVKRRGISYLDDASEDGGAVSSDYGSKAVEENRKLLAEQTPGQIQLERFEKYGQVRGDFTVEEKGDKHRLINVFSTSAYRKEAERILRKRQEFNNQITDEFIENYLKILTGKRKYYHGPGNEKSRTDYGIYTTKKNSEGNYITLPNMYDILIGKCTFYPEEYRASKASYTAQEFNLLNDLNNLTVPTETKKLSEEQKKTIIEYAKSAKTLGASTLLKYITKMIDASVDQIRGYRVDVNNKPEIHTFEAYRKMQSLETISVGELPRKVLDELAHILTLNTEREGIEEAINTRLMDVFSQEQVLELVQFRKNNSSLFSKGWHNFSLKLMLELIPELYETSEEQMTILTRLGKQRSKETSKRTKYIDEKEVTEEIYNPVVAKSVRQAIKIINEATKKYGIFDNIVIEMARENNEEGAKKDYIKRQKANQDEKNAAMEKAAFQYNGKKELPDSIFHGHKELATKIRLWHQQGEKCLYTGKNIPISDLIHNQYKYEIDHILPLSLSFDDSLSNKVLVLATANQEKGQRTPFQALDSMDDAWSYREFKSYVKDSKLLGNKKKDYLLTEEDISKIEVKQKFIERNLVDTRYSSRVVLNSLQDFYKNHDFDTTISVVRGQFTSQLRRKWGLEKSRETYHHHAVDALIIAASSQLRLWKKQNNPLISYKEGQFVDSETGEIFSLSDDEYKELVFKAPYDHFVDTLRSKAFEDSILFSYQVDSKYNRKISDATIYATRKVKLDKEKKEYTYTLGKIKDIYALGKKTPSKTGFYKFLDLYNTDKSQFVMYQKDRKTWDEVIEKIMEQYRPFKEYDKNGKEVDFNPFEKYRIENGPIRKYSRKGNGPVIKSMKYYDNLLGKFINITPSESKNPVALLSLNPWRTDVYYNPETRKYEFLGLKYADLCFGEGGSYGISEFKYNEIREKEGIGKNSEFKFTLYKNDLILIKDTETNCQQIFRFWSRTGKDNPKSFEKHKIELKPYEKAKFEKGEELEVLGRVPPSSDRLQKNMQIENLSIYKVKTDILGNKHFIKKEGDEPKLKF</sequence>
<comment type="domain">
    <text evidence="13">Has 2 endonuclease domains. The discontinuous RuvC-like domain cleaves the target DNA noncomplementary to crRNA while the HNH nuclease domain cleaves the target DNA complementary to crRNA.</text>
</comment>
<comment type="similarity">
    <text evidence="2">Belongs to the CRISPR-associated protein Cas9 family. Subtype II-A subfamily.</text>
</comment>
<comment type="cofactor">
    <cofactor evidence="1 13">
        <name>Mg(2+)</name>
        <dbReference type="ChEBI" id="CHEBI:18420"/>
    </cofactor>
</comment>
<dbReference type="Pfam" id="PF18061">
    <property type="entry name" value="CRISPR_Cas9_WED"/>
    <property type="match status" value="1"/>
</dbReference>
<evidence type="ECO:0000256" key="11">
    <source>
        <dbReference type="ARBA" id="ARBA00023211"/>
    </source>
</evidence>
<dbReference type="Gene3D" id="3.30.420.10">
    <property type="entry name" value="Ribonuclease H-like superfamily/Ribonuclease H"/>
    <property type="match status" value="3"/>
</dbReference>
<dbReference type="GO" id="GO:0043571">
    <property type="term" value="P:maintenance of CRISPR repeat elements"/>
    <property type="evidence" value="ECO:0007669"/>
    <property type="project" value="UniProtKB-UniRule"/>
</dbReference>
<keyword evidence="3 13" id="KW-0540">Nuclease</keyword>
<accession>A0A3R9JM73</accession>
<feature type="binding site" evidence="13">
    <location>
        <position position="744"/>
    </location>
    <ligand>
        <name>Mg(2+)</name>
        <dbReference type="ChEBI" id="CHEBI:18420"/>
        <label>2</label>
    </ligand>
</feature>
<dbReference type="RefSeq" id="WP_125411712.1">
    <property type="nucleotide sequence ID" value="NZ_RJOA01000031.1"/>
</dbReference>
<evidence type="ECO:0000256" key="1">
    <source>
        <dbReference type="ARBA" id="ARBA00001946"/>
    </source>
</evidence>
<dbReference type="EMBL" id="RJOA01000031">
    <property type="protein sequence ID" value="RSI95230.1"/>
    <property type="molecule type" value="Genomic_DNA"/>
</dbReference>
<comment type="subunit">
    <text evidence="12 13">Monomer. Binds crRNA and tracrRNA.</text>
</comment>
<dbReference type="EC" id="3.1.-.-" evidence="13"/>
<dbReference type="Proteomes" id="UP000280535">
    <property type="component" value="Unassembled WGS sequence"/>
</dbReference>
<evidence type="ECO:0000256" key="4">
    <source>
        <dbReference type="ARBA" id="ARBA00022723"/>
    </source>
</evidence>
<dbReference type="Pfam" id="PF18070">
    <property type="entry name" value="Cas9_PI2"/>
    <property type="match status" value="1"/>
</dbReference>
<dbReference type="CDD" id="cd09643">
    <property type="entry name" value="Csn1"/>
    <property type="match status" value="1"/>
</dbReference>
<evidence type="ECO:0000256" key="12">
    <source>
        <dbReference type="ARBA" id="ARBA00046380"/>
    </source>
</evidence>
<dbReference type="InterPro" id="IPR036397">
    <property type="entry name" value="RNaseH_sf"/>
</dbReference>
<evidence type="ECO:0000256" key="9">
    <source>
        <dbReference type="ARBA" id="ARBA00023118"/>
    </source>
</evidence>
<evidence type="ECO:0000313" key="16">
    <source>
        <dbReference type="Proteomes" id="UP000280535"/>
    </source>
</evidence>
<evidence type="ECO:0000256" key="3">
    <source>
        <dbReference type="ARBA" id="ARBA00022722"/>
    </source>
</evidence>
<feature type="active site" description="Proton acceptor for HNH nuclease domain" evidence="13">
    <location>
        <position position="605"/>
    </location>
</feature>
<evidence type="ECO:0000313" key="15">
    <source>
        <dbReference type="EMBL" id="RSI95230.1"/>
    </source>
</evidence>
<proteinExistence type="inferred from homology"/>
<keyword evidence="6 13" id="KW-0378">Hydrolase</keyword>